<dbReference type="Proteomes" id="UP000624279">
    <property type="component" value="Unassembled WGS sequence"/>
</dbReference>
<evidence type="ECO:0000313" key="8">
    <source>
        <dbReference type="Proteomes" id="UP000624279"/>
    </source>
</evidence>
<dbReference type="RefSeq" id="WP_186943090.1">
    <property type="nucleotide sequence ID" value="NZ_JACOGA010000015.1"/>
</dbReference>
<keyword evidence="2" id="KW-0479">Metal-binding</keyword>
<dbReference type="CDD" id="cd07720">
    <property type="entry name" value="OPHC2-like_MBL-fold"/>
    <property type="match status" value="1"/>
</dbReference>
<feature type="chain" id="PRO_5046779738" evidence="5">
    <location>
        <begin position="33"/>
        <end position="326"/>
    </location>
</feature>
<protein>
    <submittedName>
        <fullName evidence="7">MBL fold metallo-hydrolase</fullName>
    </submittedName>
</protein>
<proteinExistence type="inferred from homology"/>
<evidence type="ECO:0000256" key="5">
    <source>
        <dbReference type="SAM" id="SignalP"/>
    </source>
</evidence>
<keyword evidence="5" id="KW-0732">Signal</keyword>
<dbReference type="InterPro" id="IPR001279">
    <property type="entry name" value="Metallo-B-lactamas"/>
</dbReference>
<dbReference type="PANTHER" id="PTHR42978">
    <property type="entry name" value="QUORUM-QUENCHING LACTONASE YTNP-RELATED-RELATED"/>
    <property type="match status" value="1"/>
</dbReference>
<evidence type="ECO:0000256" key="2">
    <source>
        <dbReference type="ARBA" id="ARBA00022723"/>
    </source>
</evidence>
<dbReference type="InterPro" id="IPR036866">
    <property type="entry name" value="RibonucZ/Hydroxyglut_hydro"/>
</dbReference>
<dbReference type="InterPro" id="IPR051013">
    <property type="entry name" value="MBL_superfamily_lactonases"/>
</dbReference>
<sequence>MTNQSYQKFRLTSIVLALIASTASISSLQASAEVPMTKAVAPGYYRVMLGDFEVTALSDGTVALPVDKLLTNTKPEKTLKSLQKYHLSTPVETSVNGYLINTGSKLVLIDTGAATLFGPTLGRLANSLKAAGYTPEQVDEVYITHMHGDHVGGLMNGTQMAFPNAIVRADQHDADFWLSQANMDKAPADSKGAFQGAMASLNPYVKAGKFKPFDGDTELVPGVKALAARGHTPGHTIYAVESKGQKLMLWGDLMHVAAVQFENPSVTIAFDSDNKAAMAQRMKAYADAAKQGYMVGATHLSFPGLGYLRTEGKGYAWMPVNYVPVK</sequence>
<evidence type="ECO:0000259" key="6">
    <source>
        <dbReference type="SMART" id="SM00849"/>
    </source>
</evidence>
<dbReference type="Pfam" id="PF00753">
    <property type="entry name" value="Lactamase_B"/>
    <property type="match status" value="1"/>
</dbReference>
<dbReference type="EMBL" id="JACOGA010000015">
    <property type="protein sequence ID" value="MBC3875116.1"/>
    <property type="molecule type" value="Genomic_DNA"/>
</dbReference>
<feature type="domain" description="Metallo-beta-lactamase" evidence="6">
    <location>
        <begin position="94"/>
        <end position="299"/>
    </location>
</feature>
<reference evidence="7 8" key="1">
    <citation type="submission" date="2020-08" db="EMBL/GenBank/DDBJ databases">
        <title>Novel species isolated from subtropical streams in China.</title>
        <authorList>
            <person name="Lu H."/>
        </authorList>
    </citation>
    <scope>NUCLEOTIDE SEQUENCE [LARGE SCALE GENOMIC DNA]</scope>
    <source>
        <strain evidence="7 8">LX15W</strain>
    </source>
</reference>
<evidence type="ECO:0000256" key="3">
    <source>
        <dbReference type="ARBA" id="ARBA00022801"/>
    </source>
</evidence>
<keyword evidence="8" id="KW-1185">Reference proteome</keyword>
<feature type="signal peptide" evidence="5">
    <location>
        <begin position="1"/>
        <end position="32"/>
    </location>
</feature>
<dbReference type="PANTHER" id="PTHR42978:SF6">
    <property type="entry name" value="QUORUM-QUENCHING LACTONASE YTNP-RELATED"/>
    <property type="match status" value="1"/>
</dbReference>
<evidence type="ECO:0000313" key="7">
    <source>
        <dbReference type="EMBL" id="MBC3875116.1"/>
    </source>
</evidence>
<comment type="similarity">
    <text evidence="1">Belongs to the metallo-beta-lactamase superfamily.</text>
</comment>
<evidence type="ECO:0000256" key="4">
    <source>
        <dbReference type="ARBA" id="ARBA00022833"/>
    </source>
</evidence>
<dbReference type="SMART" id="SM00849">
    <property type="entry name" value="Lactamase_B"/>
    <property type="match status" value="1"/>
</dbReference>
<comment type="caution">
    <text evidence="7">The sequence shown here is derived from an EMBL/GenBank/DDBJ whole genome shotgun (WGS) entry which is preliminary data.</text>
</comment>
<gene>
    <name evidence="7" type="ORF">H8K55_16120</name>
</gene>
<name>A0ABR6YEW9_9BURK</name>
<accession>A0ABR6YEW9</accession>
<keyword evidence="4" id="KW-0862">Zinc</keyword>
<dbReference type="Gene3D" id="3.60.15.10">
    <property type="entry name" value="Ribonuclease Z/Hydroxyacylglutathione hydrolase-like"/>
    <property type="match status" value="1"/>
</dbReference>
<evidence type="ECO:0000256" key="1">
    <source>
        <dbReference type="ARBA" id="ARBA00007749"/>
    </source>
</evidence>
<keyword evidence="3" id="KW-0378">Hydrolase</keyword>
<organism evidence="7 8">
    <name type="scientific">Undibacterium flavidum</name>
    <dbReference type="NCBI Taxonomy" id="2762297"/>
    <lineage>
        <taxon>Bacteria</taxon>
        <taxon>Pseudomonadati</taxon>
        <taxon>Pseudomonadota</taxon>
        <taxon>Betaproteobacteria</taxon>
        <taxon>Burkholderiales</taxon>
        <taxon>Oxalobacteraceae</taxon>
        <taxon>Undibacterium</taxon>
    </lineage>
</organism>
<dbReference type="SUPFAM" id="SSF56281">
    <property type="entry name" value="Metallo-hydrolase/oxidoreductase"/>
    <property type="match status" value="1"/>
</dbReference>